<evidence type="ECO:0000256" key="7">
    <source>
        <dbReference type="PIRSR" id="PIRSR000862-1"/>
    </source>
</evidence>
<feature type="signal peptide" evidence="8">
    <location>
        <begin position="1"/>
        <end position="24"/>
    </location>
</feature>
<evidence type="ECO:0000256" key="5">
    <source>
        <dbReference type="ARBA" id="ARBA00023098"/>
    </source>
</evidence>
<keyword evidence="11" id="KW-1185">Reference proteome</keyword>
<dbReference type="EMBL" id="CAEY01000329">
    <property type="status" value="NOT_ANNOTATED_CDS"/>
    <property type="molecule type" value="Genomic_DNA"/>
</dbReference>
<evidence type="ECO:0000256" key="2">
    <source>
        <dbReference type="ARBA" id="ARBA00022729"/>
    </source>
</evidence>
<evidence type="ECO:0000313" key="10">
    <source>
        <dbReference type="EnsemblMetazoa" id="tetur17g00540.1"/>
    </source>
</evidence>
<dbReference type="PIRSF" id="PIRSF000862">
    <property type="entry name" value="Steryl_ester_lip"/>
    <property type="match status" value="1"/>
</dbReference>
<dbReference type="InterPro" id="IPR029058">
    <property type="entry name" value="AB_hydrolase_fold"/>
</dbReference>
<evidence type="ECO:0000256" key="8">
    <source>
        <dbReference type="SAM" id="SignalP"/>
    </source>
</evidence>
<gene>
    <name evidence="10" type="primary">107366159</name>
</gene>
<dbReference type="OMA" id="TILMITD"/>
<dbReference type="eggNOG" id="KOG2624">
    <property type="taxonomic scope" value="Eukaryota"/>
</dbReference>
<dbReference type="GO" id="GO:0016042">
    <property type="term" value="P:lipid catabolic process"/>
    <property type="evidence" value="ECO:0007669"/>
    <property type="project" value="UniProtKB-KW"/>
</dbReference>
<comment type="similarity">
    <text evidence="1">Belongs to the AB hydrolase superfamily. Lipase family.</text>
</comment>
<dbReference type="KEGG" id="tut:107366159"/>
<evidence type="ECO:0000256" key="3">
    <source>
        <dbReference type="ARBA" id="ARBA00022801"/>
    </source>
</evidence>
<dbReference type="SUPFAM" id="SSF53474">
    <property type="entry name" value="alpha/beta-Hydrolases"/>
    <property type="match status" value="1"/>
</dbReference>
<reference evidence="10" key="2">
    <citation type="submission" date="2015-06" db="UniProtKB">
        <authorList>
            <consortium name="EnsemblMetazoa"/>
        </authorList>
    </citation>
    <scope>IDENTIFICATION</scope>
</reference>
<feature type="active site" description="Nucleophile" evidence="7">
    <location>
        <position position="217"/>
    </location>
</feature>
<accession>T1KPH9</accession>
<name>T1KPH9_TETUR</name>
<keyword evidence="2 8" id="KW-0732">Signal</keyword>
<feature type="domain" description="Partial AB-hydrolase lipase" evidence="9">
    <location>
        <begin position="65"/>
        <end position="125"/>
    </location>
</feature>
<evidence type="ECO:0000313" key="11">
    <source>
        <dbReference type="Proteomes" id="UP000015104"/>
    </source>
</evidence>
<protein>
    <recommendedName>
        <fullName evidence="9">Partial AB-hydrolase lipase domain-containing protein</fullName>
    </recommendedName>
</protein>
<keyword evidence="4" id="KW-0442">Lipid degradation</keyword>
<evidence type="ECO:0000256" key="1">
    <source>
        <dbReference type="ARBA" id="ARBA00010701"/>
    </source>
</evidence>
<dbReference type="Proteomes" id="UP000015104">
    <property type="component" value="Unassembled WGS sequence"/>
</dbReference>
<dbReference type="PANTHER" id="PTHR11005">
    <property type="entry name" value="LYSOSOMAL ACID LIPASE-RELATED"/>
    <property type="match status" value="1"/>
</dbReference>
<dbReference type="InterPro" id="IPR006693">
    <property type="entry name" value="AB_hydrolase_lipase"/>
</dbReference>
<dbReference type="HOGENOM" id="CLU_010974_0_0_1"/>
<sequence length="463" mass="52846">MGSNMSQFFQLSIILSFLLSLTLSSSYSSVPPQNLPPPENSIFAQEQLYIAPFKKSHDEALTCGQLIVSRGFKYERHFVTTEDGYILTLYRIINPNAQAARGSKLIPVLLVHGIFTSCSSWMINGFDGFIEPWVDGKPPNVRSNSLAFVLGNGEFDVWIANNRGTSYSRNHTRLDPDTDSEFWDFSFAEMGEYDTPAMVDYIIDKTDHDKIVWIGYSRGTQQMFVQLAENPAFAEKLYLNINISPIAFYGDAKGLGSVIPNERLATRALENYEGPLPPFLPEFDAGLTYFCSAEISQPICIEVYSYLFGPNRRMINKEIFQVITSQIDSTSNKDTTHDLQSMRYDQIRKFDYGKKMNQEKYGSDEPPKYQFERIPKYNLVLISGLNDYLADSKDVQKLRNILSKGNSTKFDGPCPNSNNRPYIDHVITDPYWSHTDIIFGNRAYEYAHSVILDIMRDYFSQTE</sequence>
<dbReference type="OrthoDB" id="6434424at2759"/>
<evidence type="ECO:0000256" key="4">
    <source>
        <dbReference type="ARBA" id="ARBA00022963"/>
    </source>
</evidence>
<reference evidence="11" key="1">
    <citation type="submission" date="2011-08" db="EMBL/GenBank/DDBJ databases">
        <authorList>
            <person name="Rombauts S."/>
        </authorList>
    </citation>
    <scope>NUCLEOTIDE SEQUENCE</scope>
    <source>
        <strain evidence="11">London</strain>
    </source>
</reference>
<feature type="active site" description="Charge relay system" evidence="7">
    <location>
        <position position="387"/>
    </location>
</feature>
<dbReference type="FunFam" id="3.40.50.1820:FF:000057">
    <property type="entry name" value="Lipase"/>
    <property type="match status" value="1"/>
</dbReference>
<feature type="chain" id="PRO_5004581557" description="Partial AB-hydrolase lipase domain-containing protein" evidence="8">
    <location>
        <begin position="25"/>
        <end position="463"/>
    </location>
</feature>
<keyword evidence="3" id="KW-0378">Hydrolase</keyword>
<dbReference type="Pfam" id="PF04083">
    <property type="entry name" value="Abhydro_lipase"/>
    <property type="match status" value="1"/>
</dbReference>
<dbReference type="AlphaFoldDB" id="T1KPH9"/>
<dbReference type="Gene3D" id="3.40.50.1820">
    <property type="entry name" value="alpha/beta hydrolase"/>
    <property type="match status" value="1"/>
</dbReference>
<dbReference type="InterPro" id="IPR025483">
    <property type="entry name" value="Lipase_euk"/>
</dbReference>
<feature type="active site" description="Charge relay system" evidence="7">
    <location>
        <position position="434"/>
    </location>
</feature>
<evidence type="ECO:0000256" key="6">
    <source>
        <dbReference type="ARBA" id="ARBA00023180"/>
    </source>
</evidence>
<organism evidence="10 11">
    <name type="scientific">Tetranychus urticae</name>
    <name type="common">Two-spotted spider mite</name>
    <dbReference type="NCBI Taxonomy" id="32264"/>
    <lineage>
        <taxon>Eukaryota</taxon>
        <taxon>Metazoa</taxon>
        <taxon>Ecdysozoa</taxon>
        <taxon>Arthropoda</taxon>
        <taxon>Chelicerata</taxon>
        <taxon>Arachnida</taxon>
        <taxon>Acari</taxon>
        <taxon>Acariformes</taxon>
        <taxon>Trombidiformes</taxon>
        <taxon>Prostigmata</taxon>
        <taxon>Eleutherengona</taxon>
        <taxon>Raphignathae</taxon>
        <taxon>Tetranychoidea</taxon>
        <taxon>Tetranychidae</taxon>
        <taxon>Tetranychus</taxon>
    </lineage>
</organism>
<keyword evidence="6" id="KW-0325">Glycoprotein</keyword>
<keyword evidence="5" id="KW-0443">Lipid metabolism</keyword>
<dbReference type="GO" id="GO:0016788">
    <property type="term" value="F:hydrolase activity, acting on ester bonds"/>
    <property type="evidence" value="ECO:0007669"/>
    <property type="project" value="InterPro"/>
</dbReference>
<evidence type="ECO:0000259" key="9">
    <source>
        <dbReference type="Pfam" id="PF04083"/>
    </source>
</evidence>
<proteinExistence type="inferred from homology"/>
<dbReference type="EnsemblMetazoa" id="tetur17g00540.1">
    <property type="protein sequence ID" value="tetur17g00540.1"/>
    <property type="gene ID" value="tetur17g00540"/>
</dbReference>